<keyword evidence="3" id="KW-1185">Reference proteome</keyword>
<feature type="chain" id="PRO_5015480051" description="GDSL-like Lipase/Acylhydrolase" evidence="1">
    <location>
        <begin position="27"/>
        <end position="236"/>
    </location>
</feature>
<dbReference type="SUPFAM" id="SSF52266">
    <property type="entry name" value="SGNH hydrolase"/>
    <property type="match status" value="1"/>
</dbReference>
<evidence type="ECO:0008006" key="4">
    <source>
        <dbReference type="Google" id="ProtNLM"/>
    </source>
</evidence>
<accession>A0A2S9XUJ7</accession>
<dbReference type="Gene3D" id="3.40.50.1110">
    <property type="entry name" value="SGNH hydrolase"/>
    <property type="match status" value="1"/>
</dbReference>
<proteinExistence type="predicted"/>
<protein>
    <recommendedName>
        <fullName evidence="4">GDSL-like Lipase/Acylhydrolase</fullName>
    </recommendedName>
</protein>
<dbReference type="EMBL" id="PVNK01000165">
    <property type="protein sequence ID" value="PRP96535.1"/>
    <property type="molecule type" value="Genomic_DNA"/>
</dbReference>
<sequence length="236" mass="26434">MPTRRQFLSTLAAAPAVALLPRRARAAGPKVLMMGSSMMAGGFGLYLGQDLEREFGCVIDRRGKPSSGLARPDFYDWITIGGKAREEFQPDIVVCIFGGNDAQGLYLGRNADPKWYRYGEPEWMPEYRRRINAYADAVAPRHERLFWIGMPQVRSEKLHGRVAEMNVVYESEMSLRPNARFVSTWDALTVRGKYSDHVVIDGKRVRARASDGVHVSPAGAHALADYVRPHIAEILT</sequence>
<keyword evidence="1" id="KW-0732">Signal</keyword>
<dbReference type="Proteomes" id="UP000237968">
    <property type="component" value="Unassembled WGS sequence"/>
</dbReference>
<dbReference type="RefSeq" id="WP_106392952.1">
    <property type="nucleotide sequence ID" value="NZ_PVNK01000165.1"/>
</dbReference>
<dbReference type="GO" id="GO:0016788">
    <property type="term" value="F:hydrolase activity, acting on ester bonds"/>
    <property type="evidence" value="ECO:0007669"/>
    <property type="project" value="UniProtKB-ARBA"/>
</dbReference>
<organism evidence="2 3">
    <name type="scientific">Enhygromyxa salina</name>
    <dbReference type="NCBI Taxonomy" id="215803"/>
    <lineage>
        <taxon>Bacteria</taxon>
        <taxon>Pseudomonadati</taxon>
        <taxon>Myxococcota</taxon>
        <taxon>Polyangia</taxon>
        <taxon>Nannocystales</taxon>
        <taxon>Nannocystaceae</taxon>
        <taxon>Enhygromyxa</taxon>
    </lineage>
</organism>
<dbReference type="InterPro" id="IPR006311">
    <property type="entry name" value="TAT_signal"/>
</dbReference>
<dbReference type="AlphaFoldDB" id="A0A2S9XUJ7"/>
<dbReference type="InterPro" id="IPR036514">
    <property type="entry name" value="SGNH_hydro_sf"/>
</dbReference>
<reference evidence="2 3" key="1">
    <citation type="submission" date="2018-03" db="EMBL/GenBank/DDBJ databases">
        <title>Draft Genome Sequences of the Obligatory Marine Myxobacteria Enhygromyxa salina SWB005.</title>
        <authorList>
            <person name="Poehlein A."/>
            <person name="Moghaddam J.A."/>
            <person name="Harms H."/>
            <person name="Alanjari M."/>
            <person name="Koenig G.M."/>
            <person name="Daniel R."/>
            <person name="Schaeberle T.F."/>
        </authorList>
    </citation>
    <scope>NUCLEOTIDE SEQUENCE [LARGE SCALE GENOMIC DNA]</scope>
    <source>
        <strain evidence="2 3">SWB005</strain>
    </source>
</reference>
<evidence type="ECO:0000256" key="1">
    <source>
        <dbReference type="SAM" id="SignalP"/>
    </source>
</evidence>
<comment type="caution">
    <text evidence="2">The sequence shown here is derived from an EMBL/GenBank/DDBJ whole genome shotgun (WGS) entry which is preliminary data.</text>
</comment>
<evidence type="ECO:0000313" key="3">
    <source>
        <dbReference type="Proteomes" id="UP000237968"/>
    </source>
</evidence>
<evidence type="ECO:0000313" key="2">
    <source>
        <dbReference type="EMBL" id="PRP96535.1"/>
    </source>
</evidence>
<gene>
    <name evidence="2" type="ORF">ENSA5_36110</name>
</gene>
<dbReference type="InterPro" id="IPR007407">
    <property type="entry name" value="DUF459"/>
</dbReference>
<dbReference type="PROSITE" id="PS51318">
    <property type="entry name" value="TAT"/>
    <property type="match status" value="1"/>
</dbReference>
<feature type="signal peptide" evidence="1">
    <location>
        <begin position="1"/>
        <end position="26"/>
    </location>
</feature>
<name>A0A2S9XUJ7_9BACT</name>
<dbReference type="Pfam" id="PF04311">
    <property type="entry name" value="DUF459"/>
    <property type="match status" value="1"/>
</dbReference>
<dbReference type="OrthoDB" id="445620at2"/>